<evidence type="ECO:0000256" key="4">
    <source>
        <dbReference type="ARBA" id="ARBA00022741"/>
    </source>
</evidence>
<dbReference type="PANTHER" id="PTHR46969:SF1">
    <property type="entry name" value="BIFUNCTIONAL PROTEIN HLDE"/>
    <property type="match status" value="1"/>
</dbReference>
<proteinExistence type="predicted"/>
<dbReference type="Pfam" id="PF00294">
    <property type="entry name" value="PfkB"/>
    <property type="match status" value="1"/>
</dbReference>
<keyword evidence="2" id="KW-0808">Transferase</keyword>
<dbReference type="InterPro" id="IPR029056">
    <property type="entry name" value="Ribokinase-like"/>
</dbReference>
<dbReference type="GO" id="GO:0033786">
    <property type="term" value="F:heptose-1-phosphate adenylyltransferase activity"/>
    <property type="evidence" value="ECO:0007669"/>
    <property type="project" value="TreeGrafter"/>
</dbReference>
<dbReference type="Gene3D" id="3.40.50.620">
    <property type="entry name" value="HUPs"/>
    <property type="match status" value="1"/>
</dbReference>
<dbReference type="GO" id="GO:0005524">
    <property type="term" value="F:ATP binding"/>
    <property type="evidence" value="ECO:0007669"/>
    <property type="project" value="UniProtKB-KW"/>
</dbReference>
<evidence type="ECO:0000259" key="9">
    <source>
        <dbReference type="Pfam" id="PF00294"/>
    </source>
</evidence>
<keyword evidence="3" id="KW-0548">Nucleotidyltransferase</keyword>
<dbReference type="KEGG" id="nia:A8C56_13705"/>
<dbReference type="NCBIfam" id="TIGR00125">
    <property type="entry name" value="cyt_tran_rel"/>
    <property type="match status" value="1"/>
</dbReference>
<dbReference type="SUPFAM" id="SSF53613">
    <property type="entry name" value="Ribokinase-like"/>
    <property type="match status" value="1"/>
</dbReference>
<gene>
    <name evidence="11" type="ORF">A8C56_13705</name>
</gene>
<feature type="domain" description="Cytidyltransferase-like" evidence="10">
    <location>
        <begin position="354"/>
        <end position="450"/>
    </location>
</feature>
<keyword evidence="5" id="KW-0067">ATP-binding</keyword>
<sequence length="494" mass="53860">MNNLPSKITEQFKQWKILVVGDLILDHYIQGETERLCPEGPIPVVDVTNSRYTLGGSANVALNFSALGAQVTYCSVTGDDAAAEKVIKMMEEQHLHLHVLRDPERSTIVKTRVISARQLLARYDQGTSAPVSAKTTGWLKAVLTSEFRNHDAVVVSDYDKGILTETIIAVLKQLKQQYCSYVAVDSKRLQLFSALAPSFVKPNYSEAVELLNIPFRSKGRIEQMLRLGKRLYEITNAQLLALTADADGAVIFRKGEQAGHCAPFRLEHPNVVGAGDVFFSAFVLAVLSECTEQQAADIATTAAAVGMMKTGCTCSCTAPELNAFLSLHTRYISDPAQIAAIGSVYRSMGKKIVFTNGCFDILHRGHISFLSQARALGDVLIVGLNFDESVRRLKGAHRPINPLADRKTVLAALECVTHIVPFGNREDDTATELITLLRPDIYVKGGNYAAKELPEAELVRKNGGSVHILPLMPGCSTSGMIHKINPSLALKTVS</sequence>
<keyword evidence="12" id="KW-1185">Reference proteome</keyword>
<dbReference type="InterPro" id="IPR004821">
    <property type="entry name" value="Cyt_trans-like"/>
</dbReference>
<dbReference type="Gene3D" id="3.40.1190.20">
    <property type="match status" value="1"/>
</dbReference>
<evidence type="ECO:0000256" key="3">
    <source>
        <dbReference type="ARBA" id="ARBA00022695"/>
    </source>
</evidence>
<dbReference type="GO" id="GO:0005829">
    <property type="term" value="C:cytosol"/>
    <property type="evidence" value="ECO:0007669"/>
    <property type="project" value="TreeGrafter"/>
</dbReference>
<dbReference type="OrthoDB" id="9802794at2"/>
<organism evidence="11 12">
    <name type="scientific">Niabella ginsenosidivorans</name>
    <dbReference type="NCBI Taxonomy" id="1176587"/>
    <lineage>
        <taxon>Bacteria</taxon>
        <taxon>Pseudomonadati</taxon>
        <taxon>Bacteroidota</taxon>
        <taxon>Chitinophagia</taxon>
        <taxon>Chitinophagales</taxon>
        <taxon>Chitinophagaceae</taxon>
        <taxon>Niabella</taxon>
    </lineage>
</organism>
<dbReference type="AlphaFoldDB" id="A0A1A9I2J7"/>
<dbReference type="InterPro" id="IPR011611">
    <property type="entry name" value="PfkB_dom"/>
</dbReference>
<dbReference type="GO" id="GO:0016773">
    <property type="term" value="F:phosphotransferase activity, alcohol group as acceptor"/>
    <property type="evidence" value="ECO:0007669"/>
    <property type="project" value="InterPro"/>
</dbReference>
<accession>A0A1A9I2J7</accession>
<evidence type="ECO:0000256" key="5">
    <source>
        <dbReference type="ARBA" id="ARBA00022840"/>
    </source>
</evidence>
<comment type="catalytic activity">
    <reaction evidence="8">
        <text>D-glycero-beta-D-manno-heptose 1-phosphate + ATP + H(+) = ADP-D-glycero-beta-D-manno-heptose + diphosphate</text>
        <dbReference type="Rhea" id="RHEA:27465"/>
        <dbReference type="ChEBI" id="CHEBI:15378"/>
        <dbReference type="ChEBI" id="CHEBI:30616"/>
        <dbReference type="ChEBI" id="CHEBI:33019"/>
        <dbReference type="ChEBI" id="CHEBI:59967"/>
        <dbReference type="ChEBI" id="CHEBI:61593"/>
        <dbReference type="EC" id="2.7.7.70"/>
    </reaction>
</comment>
<evidence type="ECO:0000256" key="8">
    <source>
        <dbReference type="ARBA" id="ARBA00047428"/>
    </source>
</evidence>
<evidence type="ECO:0000256" key="6">
    <source>
        <dbReference type="ARBA" id="ARBA00023268"/>
    </source>
</evidence>
<protein>
    <recommendedName>
        <fullName evidence="1">D-glycero-beta-D-manno-heptose 1-phosphate adenylyltransferase</fullName>
        <ecNumber evidence="1">2.7.7.70</ecNumber>
    </recommendedName>
</protein>
<keyword evidence="7" id="KW-0119">Carbohydrate metabolism</keyword>
<evidence type="ECO:0000256" key="7">
    <source>
        <dbReference type="ARBA" id="ARBA00023277"/>
    </source>
</evidence>
<evidence type="ECO:0000256" key="2">
    <source>
        <dbReference type="ARBA" id="ARBA00022679"/>
    </source>
</evidence>
<keyword evidence="6" id="KW-0511">Multifunctional enzyme</keyword>
<feature type="domain" description="Carbohydrate kinase PfkB" evidence="9">
    <location>
        <begin position="16"/>
        <end position="313"/>
    </location>
</feature>
<evidence type="ECO:0000256" key="1">
    <source>
        <dbReference type="ARBA" id="ARBA00012519"/>
    </source>
</evidence>
<dbReference type="STRING" id="1176587.A8C56_13705"/>
<reference evidence="11 12" key="1">
    <citation type="submission" date="2016-05" db="EMBL/GenBank/DDBJ databases">
        <title>Niabella ginsenosidivorans BS26 whole genome sequencing.</title>
        <authorList>
            <person name="Im W.T."/>
            <person name="Siddiqi M.Z."/>
        </authorList>
    </citation>
    <scope>NUCLEOTIDE SEQUENCE [LARGE SCALE GENOMIC DNA]</scope>
    <source>
        <strain evidence="11 12">BS26</strain>
    </source>
</reference>
<dbReference type="Proteomes" id="UP000077667">
    <property type="component" value="Chromosome"/>
</dbReference>
<dbReference type="PANTHER" id="PTHR46969">
    <property type="entry name" value="BIFUNCTIONAL PROTEIN HLDE"/>
    <property type="match status" value="1"/>
</dbReference>
<dbReference type="Pfam" id="PF01467">
    <property type="entry name" value="CTP_transf_like"/>
    <property type="match status" value="1"/>
</dbReference>
<evidence type="ECO:0000313" key="11">
    <source>
        <dbReference type="EMBL" id="ANH81888.1"/>
    </source>
</evidence>
<name>A0A1A9I2J7_9BACT</name>
<dbReference type="EC" id="2.7.7.70" evidence="1"/>
<dbReference type="InterPro" id="IPR011914">
    <property type="entry name" value="RfaE_dom_II"/>
</dbReference>
<dbReference type="InterPro" id="IPR014729">
    <property type="entry name" value="Rossmann-like_a/b/a_fold"/>
</dbReference>
<dbReference type="EMBL" id="CP015772">
    <property type="protein sequence ID" value="ANH81888.1"/>
    <property type="molecule type" value="Genomic_DNA"/>
</dbReference>
<dbReference type="NCBIfam" id="TIGR02199">
    <property type="entry name" value="rfaE_dom_II"/>
    <property type="match status" value="1"/>
</dbReference>
<evidence type="ECO:0000313" key="12">
    <source>
        <dbReference type="Proteomes" id="UP000077667"/>
    </source>
</evidence>
<dbReference type="RefSeq" id="WP_067757061.1">
    <property type="nucleotide sequence ID" value="NZ_CP015772.1"/>
</dbReference>
<dbReference type="GO" id="GO:0033785">
    <property type="term" value="F:heptose 7-phosphate kinase activity"/>
    <property type="evidence" value="ECO:0007669"/>
    <property type="project" value="TreeGrafter"/>
</dbReference>
<dbReference type="SUPFAM" id="SSF52374">
    <property type="entry name" value="Nucleotidylyl transferase"/>
    <property type="match status" value="1"/>
</dbReference>
<keyword evidence="4" id="KW-0547">Nucleotide-binding</keyword>
<evidence type="ECO:0000259" key="10">
    <source>
        <dbReference type="Pfam" id="PF01467"/>
    </source>
</evidence>